<name>A0ACA9RVM7_9GLOM</name>
<feature type="non-terminal residue" evidence="1">
    <location>
        <position position="1"/>
    </location>
</feature>
<reference evidence="1" key="1">
    <citation type="submission" date="2021-06" db="EMBL/GenBank/DDBJ databases">
        <authorList>
            <person name="Kallberg Y."/>
            <person name="Tangrot J."/>
            <person name="Rosling A."/>
        </authorList>
    </citation>
    <scope>NUCLEOTIDE SEQUENCE</scope>
    <source>
        <strain evidence="1">MA461A</strain>
    </source>
</reference>
<dbReference type="Proteomes" id="UP000789920">
    <property type="component" value="Unassembled WGS sequence"/>
</dbReference>
<evidence type="ECO:0000313" key="2">
    <source>
        <dbReference type="Proteomes" id="UP000789920"/>
    </source>
</evidence>
<proteinExistence type="predicted"/>
<gene>
    <name evidence="1" type="ORF">RPERSI_LOCUS23551</name>
</gene>
<keyword evidence="2" id="KW-1185">Reference proteome</keyword>
<organism evidence="1 2">
    <name type="scientific">Racocetra persica</name>
    <dbReference type="NCBI Taxonomy" id="160502"/>
    <lineage>
        <taxon>Eukaryota</taxon>
        <taxon>Fungi</taxon>
        <taxon>Fungi incertae sedis</taxon>
        <taxon>Mucoromycota</taxon>
        <taxon>Glomeromycotina</taxon>
        <taxon>Glomeromycetes</taxon>
        <taxon>Diversisporales</taxon>
        <taxon>Gigasporaceae</taxon>
        <taxon>Racocetra</taxon>
    </lineage>
</organism>
<protein>
    <submittedName>
        <fullName evidence="1">22797_t:CDS:1</fullName>
    </submittedName>
</protein>
<evidence type="ECO:0000313" key="1">
    <source>
        <dbReference type="EMBL" id="CAG8812555.1"/>
    </source>
</evidence>
<dbReference type="EMBL" id="CAJVQC010073818">
    <property type="protein sequence ID" value="CAG8812555.1"/>
    <property type="molecule type" value="Genomic_DNA"/>
</dbReference>
<comment type="caution">
    <text evidence="1">The sequence shown here is derived from an EMBL/GenBank/DDBJ whole genome shotgun (WGS) entry which is preliminary data.</text>
</comment>
<accession>A0ACA9RVM7</accession>
<sequence length="214" mass="23970">YNTLPNPCLACEYLNQLSYYMLLAKDLISHLLTVDPERRYTINQFFDHPWTKNEEPLKIKTSVDSSVYNDSMNTPGEMPRRKDVISPGITLKEAFDVSCAVHRMEEEGAKRRKIKMGGGQKAGALNPFKTLNANLNDDEVSDDETSASMMEQVNPTTAKEPIKMKTGTRKGGIISSNSAKNSKEGSKRLNFELNMDRATLLGRRRKVIAEPVGV</sequence>